<evidence type="ECO:0000259" key="2">
    <source>
        <dbReference type="Pfam" id="PF10644"/>
    </source>
</evidence>
<evidence type="ECO:0000313" key="3">
    <source>
        <dbReference type="EMBL" id="ETO24872.1"/>
    </source>
</evidence>
<feature type="region of interest" description="Disordered" evidence="1">
    <location>
        <begin position="165"/>
        <end position="185"/>
    </location>
</feature>
<dbReference type="AlphaFoldDB" id="X6NHS3"/>
<protein>
    <recommendedName>
        <fullName evidence="2">Misato Segment II tubulin-like domain-containing protein</fullName>
    </recommendedName>
</protein>
<dbReference type="Pfam" id="PF10644">
    <property type="entry name" value="Misat_Tub_SegII"/>
    <property type="match status" value="1"/>
</dbReference>
<reference evidence="3 4" key="1">
    <citation type="journal article" date="2013" name="Curr. Biol.">
        <title>The Genome of the Foraminiferan Reticulomyxa filosa.</title>
        <authorList>
            <person name="Glockner G."/>
            <person name="Hulsmann N."/>
            <person name="Schleicher M."/>
            <person name="Noegel A.A."/>
            <person name="Eichinger L."/>
            <person name="Gallinger C."/>
            <person name="Pawlowski J."/>
            <person name="Sierra R."/>
            <person name="Euteneuer U."/>
            <person name="Pillet L."/>
            <person name="Moustafa A."/>
            <person name="Platzer M."/>
            <person name="Groth M."/>
            <person name="Szafranski K."/>
            <person name="Schliwa M."/>
        </authorList>
    </citation>
    <scope>NUCLEOTIDE SEQUENCE [LARGE SCALE GENOMIC DNA]</scope>
</reference>
<dbReference type="Proteomes" id="UP000023152">
    <property type="component" value="Unassembled WGS sequence"/>
</dbReference>
<keyword evidence="4" id="KW-1185">Reference proteome</keyword>
<name>X6NHS3_RETFI</name>
<feature type="region of interest" description="Disordered" evidence="1">
    <location>
        <begin position="100"/>
        <end position="119"/>
    </location>
</feature>
<evidence type="ECO:0000256" key="1">
    <source>
        <dbReference type="SAM" id="MobiDB-lite"/>
    </source>
</evidence>
<sequence length="185" mass="20347">MDSTKEIVTLQFGAFANHVAAHYWNLEYENTDFGGNSVKSESSTANRYPVSGGSTSNPYKDDMHLHKAKDPQYSSTLRPTPASRTTAYSERKEVETRLSALSSSNQTGEHRNINPSINFFSNSKKSRTLGGNNISEKSTSFNYVPRTIVFAMNGEEGNILESAATASEYQSQSGSDPANVLTWDK</sequence>
<evidence type="ECO:0000313" key="4">
    <source>
        <dbReference type="Proteomes" id="UP000023152"/>
    </source>
</evidence>
<feature type="compositionally biased region" description="Polar residues" evidence="1">
    <location>
        <begin position="72"/>
        <end position="88"/>
    </location>
</feature>
<accession>X6NHS3</accession>
<feature type="non-terminal residue" evidence="3">
    <location>
        <position position="185"/>
    </location>
</feature>
<comment type="caution">
    <text evidence="3">The sequence shown here is derived from an EMBL/GenBank/DDBJ whole genome shotgun (WGS) entry which is preliminary data.</text>
</comment>
<proteinExistence type="predicted"/>
<feature type="region of interest" description="Disordered" evidence="1">
    <location>
        <begin position="38"/>
        <end position="94"/>
    </location>
</feature>
<dbReference type="InterPro" id="IPR019605">
    <property type="entry name" value="Misato_II_tubulin-like"/>
</dbReference>
<feature type="domain" description="Misato Segment II tubulin-like" evidence="2">
    <location>
        <begin position="5"/>
        <end position="37"/>
    </location>
</feature>
<gene>
    <name evidence="3" type="ORF">RFI_12288</name>
</gene>
<feature type="compositionally biased region" description="Basic and acidic residues" evidence="1">
    <location>
        <begin position="59"/>
        <end position="70"/>
    </location>
</feature>
<organism evidence="3 4">
    <name type="scientific">Reticulomyxa filosa</name>
    <dbReference type="NCBI Taxonomy" id="46433"/>
    <lineage>
        <taxon>Eukaryota</taxon>
        <taxon>Sar</taxon>
        <taxon>Rhizaria</taxon>
        <taxon>Retaria</taxon>
        <taxon>Foraminifera</taxon>
        <taxon>Monothalamids</taxon>
        <taxon>Reticulomyxidae</taxon>
        <taxon>Reticulomyxa</taxon>
    </lineage>
</organism>
<dbReference type="EMBL" id="ASPP01008905">
    <property type="protein sequence ID" value="ETO24872.1"/>
    <property type="molecule type" value="Genomic_DNA"/>
</dbReference>
<feature type="compositionally biased region" description="Polar residues" evidence="1">
    <location>
        <begin position="165"/>
        <end position="176"/>
    </location>
</feature>
<dbReference type="OrthoDB" id="271881at2759"/>
<feature type="compositionally biased region" description="Polar residues" evidence="1">
    <location>
        <begin position="38"/>
        <end position="58"/>
    </location>
</feature>